<sequence>MRYAVVVPNWAPFTQDVMIQIAVEAEALGYDHVFYTDHIMNPYAEKQGLEETTVESWSLISHVAAKTSTIRLGTAVTPISLRPPALLAKQIATIDNLSGGRIDVGVGVGWSEGSYGVLDTEFGTQESRIARMREGVDLMLRLWTEDRVDFDGQYYKAHDAVVAPKPVQQPHPPLWVGGWKEPARSAVSEVGQGWIPWNLYPDRYAANRALIEEAAQALGRADQITYGTAVLVLPDRMRDDPDIAMAHGKPPPHITASTMAPTVQEYAGAGADLFAVFPFPASDALDVVRQFAAQML</sequence>
<keyword evidence="7" id="KW-1185">Reference proteome</keyword>
<gene>
    <name evidence="6" type="ORF">FSW04_05295</name>
</gene>
<dbReference type="SUPFAM" id="SSF51679">
    <property type="entry name" value="Bacterial luciferase-like"/>
    <property type="match status" value="1"/>
</dbReference>
<evidence type="ECO:0000256" key="4">
    <source>
        <dbReference type="ARBA" id="ARBA00023033"/>
    </source>
</evidence>
<keyword evidence="4" id="KW-0503">Monooxygenase</keyword>
<dbReference type="InterPro" id="IPR050172">
    <property type="entry name" value="SsuD_RutA_monooxygenase"/>
</dbReference>
<dbReference type="EMBL" id="CP042430">
    <property type="protein sequence ID" value="QEC47059.1"/>
    <property type="molecule type" value="Genomic_DNA"/>
</dbReference>
<dbReference type="InterPro" id="IPR019921">
    <property type="entry name" value="Lucif-like_OxRdtase_Rv2161c"/>
</dbReference>
<evidence type="ECO:0000313" key="7">
    <source>
        <dbReference type="Proteomes" id="UP000321805"/>
    </source>
</evidence>
<reference evidence="6 7" key="1">
    <citation type="journal article" date="2018" name="J. Microbiol.">
        <title>Baekduia soli gen. nov., sp. nov., a novel bacterium isolated from the soil of Baekdu Mountain and proposal of a novel family name, Baekduiaceae fam. nov.</title>
        <authorList>
            <person name="An D.S."/>
            <person name="Siddiqi M.Z."/>
            <person name="Kim K.H."/>
            <person name="Yu H.S."/>
            <person name="Im W.T."/>
        </authorList>
    </citation>
    <scope>NUCLEOTIDE SEQUENCE [LARGE SCALE GENOMIC DNA]</scope>
    <source>
        <strain evidence="6 7">BR7-21</strain>
    </source>
</reference>
<name>A0A5B8U1Y2_9ACTN</name>
<dbReference type="NCBIfam" id="TIGR03619">
    <property type="entry name" value="F420_Rv2161c"/>
    <property type="match status" value="1"/>
</dbReference>
<evidence type="ECO:0000313" key="6">
    <source>
        <dbReference type="EMBL" id="QEC47059.1"/>
    </source>
</evidence>
<dbReference type="RefSeq" id="WP_146917002.1">
    <property type="nucleotide sequence ID" value="NZ_CP042430.1"/>
</dbReference>
<proteinExistence type="predicted"/>
<keyword evidence="2" id="KW-0288">FMN</keyword>
<feature type="domain" description="Luciferase-like" evidence="5">
    <location>
        <begin position="18"/>
        <end position="236"/>
    </location>
</feature>
<protein>
    <submittedName>
        <fullName evidence="6">LLM class flavin-dependent oxidoreductase</fullName>
    </submittedName>
</protein>
<dbReference type="AlphaFoldDB" id="A0A5B8U1Y2"/>
<dbReference type="Proteomes" id="UP000321805">
    <property type="component" value="Chromosome"/>
</dbReference>
<dbReference type="KEGG" id="bsol:FSW04_05295"/>
<evidence type="ECO:0000256" key="1">
    <source>
        <dbReference type="ARBA" id="ARBA00022630"/>
    </source>
</evidence>
<evidence type="ECO:0000259" key="5">
    <source>
        <dbReference type="Pfam" id="PF00296"/>
    </source>
</evidence>
<dbReference type="Gene3D" id="3.20.20.30">
    <property type="entry name" value="Luciferase-like domain"/>
    <property type="match status" value="1"/>
</dbReference>
<dbReference type="GO" id="GO:0008726">
    <property type="term" value="F:alkanesulfonate monooxygenase activity"/>
    <property type="evidence" value="ECO:0007669"/>
    <property type="project" value="TreeGrafter"/>
</dbReference>
<organism evidence="6 7">
    <name type="scientific">Baekduia soli</name>
    <dbReference type="NCBI Taxonomy" id="496014"/>
    <lineage>
        <taxon>Bacteria</taxon>
        <taxon>Bacillati</taxon>
        <taxon>Actinomycetota</taxon>
        <taxon>Thermoleophilia</taxon>
        <taxon>Solirubrobacterales</taxon>
        <taxon>Baekduiaceae</taxon>
        <taxon>Baekduia</taxon>
    </lineage>
</organism>
<keyword evidence="1" id="KW-0285">Flavoprotein</keyword>
<dbReference type="OrthoDB" id="143323at2"/>
<dbReference type="Pfam" id="PF00296">
    <property type="entry name" value="Bac_luciferase"/>
    <property type="match status" value="1"/>
</dbReference>
<keyword evidence="3" id="KW-0560">Oxidoreductase</keyword>
<dbReference type="PANTHER" id="PTHR42847:SF4">
    <property type="entry name" value="ALKANESULFONATE MONOOXYGENASE-RELATED"/>
    <property type="match status" value="1"/>
</dbReference>
<accession>A0A5B8U1Y2</accession>
<dbReference type="GO" id="GO:0046306">
    <property type="term" value="P:alkanesulfonate catabolic process"/>
    <property type="evidence" value="ECO:0007669"/>
    <property type="project" value="TreeGrafter"/>
</dbReference>
<dbReference type="InterPro" id="IPR036661">
    <property type="entry name" value="Luciferase-like_sf"/>
</dbReference>
<dbReference type="InterPro" id="IPR011251">
    <property type="entry name" value="Luciferase-like_dom"/>
</dbReference>
<dbReference type="PANTHER" id="PTHR42847">
    <property type="entry name" value="ALKANESULFONATE MONOOXYGENASE"/>
    <property type="match status" value="1"/>
</dbReference>
<evidence type="ECO:0000256" key="3">
    <source>
        <dbReference type="ARBA" id="ARBA00023002"/>
    </source>
</evidence>
<evidence type="ECO:0000256" key="2">
    <source>
        <dbReference type="ARBA" id="ARBA00022643"/>
    </source>
</evidence>